<evidence type="ECO:0000313" key="1">
    <source>
        <dbReference type="EMBL" id="ALL63251.1"/>
    </source>
</evidence>
<organism evidence="1 2">
    <name type="scientific">Paraburkholderia caribensis MBA4</name>
    <dbReference type="NCBI Taxonomy" id="1323664"/>
    <lineage>
        <taxon>Bacteria</taxon>
        <taxon>Pseudomonadati</taxon>
        <taxon>Pseudomonadota</taxon>
        <taxon>Betaproteobacteria</taxon>
        <taxon>Burkholderiales</taxon>
        <taxon>Burkholderiaceae</taxon>
        <taxon>Paraburkholderia</taxon>
    </lineage>
</organism>
<dbReference type="AlphaFoldDB" id="A0A0P0R613"/>
<evidence type="ECO:0008006" key="3">
    <source>
        <dbReference type="Google" id="ProtNLM"/>
    </source>
</evidence>
<reference evidence="1 2" key="1">
    <citation type="journal article" date="2014" name="Genome Announc.">
        <title>Draft Genome Sequence of the Haloacid-Degrading Burkholderia caribensis Strain MBA4.</title>
        <authorList>
            <person name="Pan Y."/>
            <person name="Kong K.F."/>
            <person name="Tsang J.S."/>
        </authorList>
    </citation>
    <scope>NUCLEOTIDE SEQUENCE [LARGE SCALE GENOMIC DNA]</scope>
    <source>
        <strain evidence="1 2">MBA4</strain>
    </source>
</reference>
<evidence type="ECO:0000313" key="2">
    <source>
        <dbReference type="Proteomes" id="UP000019146"/>
    </source>
</evidence>
<accession>A0A0P0R613</accession>
<dbReference type="GeneID" id="69967528"/>
<gene>
    <name evidence="1" type="ORF">K788_0004118</name>
</gene>
<dbReference type="KEGG" id="bcai:K788_0004118"/>
<sequence length="79" mass="8323">MLRWLLALLFLANILAFVTMRGLFGPSPAAGPREPNHLNRQVRPDQLRVQPMSSADAADLAVVGGPAPVAPIAASALPQ</sequence>
<proteinExistence type="predicted"/>
<dbReference type="Proteomes" id="UP000019146">
    <property type="component" value="Chromosome 1"/>
</dbReference>
<name>A0A0P0R613_9BURK</name>
<dbReference type="EMBL" id="CP012746">
    <property type="protein sequence ID" value="ALL63251.1"/>
    <property type="molecule type" value="Genomic_DNA"/>
</dbReference>
<protein>
    <recommendedName>
        <fullName evidence="3">Sporulation protein</fullName>
    </recommendedName>
</protein>
<dbReference type="RefSeq" id="WP_007577754.1">
    <property type="nucleotide sequence ID" value="NZ_CP012746.1"/>
</dbReference>